<gene>
    <name evidence="2" type="ORF">IPJ38_09085</name>
</gene>
<protein>
    <recommendedName>
        <fullName evidence="4">DUF5666 domain-containing protein</fullName>
    </recommendedName>
</protein>
<dbReference type="Proteomes" id="UP000739411">
    <property type="component" value="Unassembled WGS sequence"/>
</dbReference>
<reference evidence="2 3" key="1">
    <citation type="submission" date="2020-10" db="EMBL/GenBank/DDBJ databases">
        <title>Connecting structure to function with the recovery of over 1000 high-quality activated sludge metagenome-assembled genomes encoding full-length rRNA genes using long-read sequencing.</title>
        <authorList>
            <person name="Singleton C.M."/>
            <person name="Petriglieri F."/>
            <person name="Kristensen J.M."/>
            <person name="Kirkegaard R.H."/>
            <person name="Michaelsen T.Y."/>
            <person name="Andersen M.H."/>
            <person name="Karst S.M."/>
            <person name="Dueholm M.S."/>
            <person name="Nielsen P.H."/>
            <person name="Albertsen M."/>
        </authorList>
    </citation>
    <scope>NUCLEOTIDE SEQUENCE [LARGE SCALE GENOMIC DNA]</scope>
    <source>
        <strain evidence="2">EsbW_18-Q3-R4-48_BATAC.463</strain>
    </source>
</reference>
<comment type="caution">
    <text evidence="2">The sequence shown here is derived from an EMBL/GenBank/DDBJ whole genome shotgun (WGS) entry which is preliminary data.</text>
</comment>
<dbReference type="AlphaFoldDB" id="A0A935JWN3"/>
<organism evidence="2 3">
    <name type="scientific">Candidatus Dechloromonas phosphorivorans</name>
    <dbReference type="NCBI Taxonomy" id="2899244"/>
    <lineage>
        <taxon>Bacteria</taxon>
        <taxon>Pseudomonadati</taxon>
        <taxon>Pseudomonadota</taxon>
        <taxon>Betaproteobacteria</taxon>
        <taxon>Rhodocyclales</taxon>
        <taxon>Azonexaceae</taxon>
        <taxon>Dechloromonas</taxon>
    </lineage>
</organism>
<evidence type="ECO:0008006" key="4">
    <source>
        <dbReference type="Google" id="ProtNLM"/>
    </source>
</evidence>
<feature type="signal peptide" evidence="1">
    <location>
        <begin position="1"/>
        <end position="21"/>
    </location>
</feature>
<evidence type="ECO:0000313" key="2">
    <source>
        <dbReference type="EMBL" id="MBK7415223.1"/>
    </source>
</evidence>
<name>A0A935JWN3_9RHOO</name>
<keyword evidence="1" id="KW-0732">Signal</keyword>
<feature type="chain" id="PRO_5036772017" description="DUF5666 domain-containing protein" evidence="1">
    <location>
        <begin position="22"/>
        <end position="202"/>
    </location>
</feature>
<proteinExistence type="predicted"/>
<evidence type="ECO:0000256" key="1">
    <source>
        <dbReference type="SAM" id="SignalP"/>
    </source>
</evidence>
<accession>A0A935JWN3</accession>
<dbReference type="EMBL" id="JADJMS010000017">
    <property type="protein sequence ID" value="MBK7415223.1"/>
    <property type="molecule type" value="Genomic_DNA"/>
</dbReference>
<sequence>MKSKRLLSIVLLAGLSFGAQAQEAPKMASSVQKQPGAIATGQAIELQGKVLALDKARREVTIKGGSGAETTFFVGDEVKNLGRLKVGDIVMLNYVSALGLELKKDGKALRERIESEQSGTQAAGQPGMTKGRTVKITADVMAVDLEKNAISLRGPKRTVDMVVEDPALLKEVKVGDQIEVTYMEATVISVKSGKAAKSGATK</sequence>
<evidence type="ECO:0000313" key="3">
    <source>
        <dbReference type="Proteomes" id="UP000739411"/>
    </source>
</evidence>